<dbReference type="OrthoDB" id="9802309at2"/>
<keyword evidence="3 5" id="KW-0819">tRNA processing</keyword>
<evidence type="ECO:0000256" key="4">
    <source>
        <dbReference type="ARBA" id="ARBA00023235"/>
    </source>
</evidence>
<organism evidence="9 10">
    <name type="scientific">Corynebacterium choanae</name>
    <dbReference type="NCBI Taxonomy" id="1862358"/>
    <lineage>
        <taxon>Bacteria</taxon>
        <taxon>Bacillati</taxon>
        <taxon>Actinomycetota</taxon>
        <taxon>Actinomycetes</taxon>
        <taxon>Mycobacteriales</taxon>
        <taxon>Corynebacteriaceae</taxon>
        <taxon>Corynebacterium</taxon>
    </lineage>
</organism>
<dbReference type="PANTHER" id="PTHR13767:SF2">
    <property type="entry name" value="PSEUDOURIDYLATE SYNTHASE TRUB1"/>
    <property type="match status" value="1"/>
</dbReference>
<dbReference type="KEGG" id="ccho:CCHOA_07105"/>
<dbReference type="InterPro" id="IPR036974">
    <property type="entry name" value="PUA_sf"/>
</dbReference>
<evidence type="ECO:0000256" key="1">
    <source>
        <dbReference type="ARBA" id="ARBA00000385"/>
    </source>
</evidence>
<dbReference type="GO" id="GO:1990481">
    <property type="term" value="P:mRNA pseudouridine synthesis"/>
    <property type="evidence" value="ECO:0007669"/>
    <property type="project" value="TreeGrafter"/>
</dbReference>
<feature type="domain" description="Pseudouridine synthase II N-terminal" evidence="6">
    <location>
        <begin position="36"/>
        <end position="189"/>
    </location>
</feature>
<dbReference type="Gene3D" id="2.30.130.10">
    <property type="entry name" value="PUA domain"/>
    <property type="match status" value="1"/>
</dbReference>
<evidence type="ECO:0000259" key="7">
    <source>
        <dbReference type="Pfam" id="PF09142"/>
    </source>
</evidence>
<proteinExistence type="inferred from homology"/>
<dbReference type="HAMAP" id="MF_01080">
    <property type="entry name" value="TruB_bact"/>
    <property type="match status" value="1"/>
</dbReference>
<dbReference type="InterPro" id="IPR014780">
    <property type="entry name" value="tRNA_psdUridine_synth_TruB"/>
</dbReference>
<reference evidence="9 10" key="1">
    <citation type="submission" date="2018-11" db="EMBL/GenBank/DDBJ databases">
        <authorList>
            <person name="Kleinhagauer T."/>
            <person name="Glaeser S.P."/>
            <person name="Spergser J."/>
            <person name="Ruckert C."/>
            <person name="Kaempfer P."/>
            <person name="Busse H.-J."/>
        </authorList>
    </citation>
    <scope>NUCLEOTIDE SEQUENCE [LARGE SCALE GENOMIC DNA]</scope>
    <source>
        <strain evidence="9 10">200CH</strain>
    </source>
</reference>
<evidence type="ECO:0000259" key="6">
    <source>
        <dbReference type="Pfam" id="PF01509"/>
    </source>
</evidence>
<evidence type="ECO:0000256" key="5">
    <source>
        <dbReference type="HAMAP-Rule" id="MF_01080"/>
    </source>
</evidence>
<keyword evidence="10" id="KW-1185">Reference proteome</keyword>
<feature type="domain" description="tRNA pseudouridylate synthase B C-terminal" evidence="8">
    <location>
        <begin position="190"/>
        <end position="242"/>
    </location>
</feature>
<dbReference type="GO" id="GO:0160148">
    <property type="term" value="F:tRNA pseudouridine(55) synthase activity"/>
    <property type="evidence" value="ECO:0007669"/>
    <property type="project" value="UniProtKB-EC"/>
</dbReference>
<dbReference type="SUPFAM" id="SSF88697">
    <property type="entry name" value="PUA domain-like"/>
    <property type="match status" value="1"/>
</dbReference>
<dbReference type="InterPro" id="IPR020103">
    <property type="entry name" value="PsdUridine_synth_cat_dom_sf"/>
</dbReference>
<dbReference type="PANTHER" id="PTHR13767">
    <property type="entry name" value="TRNA-PSEUDOURIDINE SYNTHASE"/>
    <property type="match status" value="1"/>
</dbReference>
<protein>
    <recommendedName>
        <fullName evidence="5">tRNA pseudouridine synthase B</fullName>
        <ecNumber evidence="5">5.4.99.25</ecNumber>
    </recommendedName>
    <alternativeName>
        <fullName evidence="5">tRNA pseudouridine(55) synthase</fullName>
        <shortName evidence="5">Psi55 synthase</shortName>
    </alternativeName>
    <alternativeName>
        <fullName evidence="5">tRNA pseudouridylate synthase</fullName>
    </alternativeName>
    <alternativeName>
        <fullName evidence="5">tRNA-uridine isomerase</fullName>
    </alternativeName>
</protein>
<comment type="similarity">
    <text evidence="2 5">Belongs to the pseudouridine synthase TruB family. Type 1 subfamily.</text>
</comment>
<evidence type="ECO:0000313" key="9">
    <source>
        <dbReference type="EMBL" id="AZA13813.1"/>
    </source>
</evidence>
<dbReference type="EC" id="5.4.99.25" evidence="5"/>
<evidence type="ECO:0000256" key="3">
    <source>
        <dbReference type="ARBA" id="ARBA00022694"/>
    </source>
</evidence>
<dbReference type="InterPro" id="IPR002501">
    <property type="entry name" value="PsdUridine_synth_N"/>
</dbReference>
<dbReference type="SUPFAM" id="SSF55120">
    <property type="entry name" value="Pseudouridine synthase"/>
    <property type="match status" value="1"/>
</dbReference>
<comment type="function">
    <text evidence="5">Responsible for synthesis of pseudouridine from uracil-55 in the psi GC loop of transfer RNAs.</text>
</comment>
<dbReference type="NCBIfam" id="TIGR00431">
    <property type="entry name" value="TruB"/>
    <property type="match status" value="1"/>
</dbReference>
<dbReference type="CDD" id="cd02573">
    <property type="entry name" value="PseudoU_synth_EcTruB"/>
    <property type="match status" value="1"/>
</dbReference>
<dbReference type="RefSeq" id="WP_123928391.1">
    <property type="nucleotide sequence ID" value="NZ_CP033896.1"/>
</dbReference>
<name>A0A3G6J7R2_9CORY</name>
<dbReference type="Pfam" id="PF16198">
    <property type="entry name" value="TruB_C_2"/>
    <property type="match status" value="1"/>
</dbReference>
<evidence type="ECO:0000259" key="8">
    <source>
        <dbReference type="Pfam" id="PF16198"/>
    </source>
</evidence>
<feature type="active site" description="Nucleophile" evidence="5">
    <location>
        <position position="51"/>
    </location>
</feature>
<dbReference type="Gene3D" id="3.30.2350.10">
    <property type="entry name" value="Pseudouridine synthase"/>
    <property type="match status" value="1"/>
</dbReference>
<dbReference type="InterPro" id="IPR015225">
    <property type="entry name" value="tRNA_psdUridine_synth_fam2_C"/>
</dbReference>
<evidence type="ECO:0000313" key="10">
    <source>
        <dbReference type="Proteomes" id="UP000269019"/>
    </source>
</evidence>
<dbReference type="Pfam" id="PF01509">
    <property type="entry name" value="TruB_N"/>
    <property type="match status" value="1"/>
</dbReference>
<dbReference type="InterPro" id="IPR015947">
    <property type="entry name" value="PUA-like_sf"/>
</dbReference>
<dbReference type="PROSITE" id="PS50890">
    <property type="entry name" value="PUA"/>
    <property type="match status" value="1"/>
</dbReference>
<dbReference type="Pfam" id="PF09142">
    <property type="entry name" value="TruB_C"/>
    <property type="match status" value="1"/>
</dbReference>
<dbReference type="InterPro" id="IPR032819">
    <property type="entry name" value="TruB_C"/>
</dbReference>
<accession>A0A3G6J7R2</accession>
<dbReference type="GO" id="GO:0003723">
    <property type="term" value="F:RNA binding"/>
    <property type="evidence" value="ECO:0007669"/>
    <property type="project" value="InterPro"/>
</dbReference>
<dbReference type="EMBL" id="CP033896">
    <property type="protein sequence ID" value="AZA13813.1"/>
    <property type="molecule type" value="Genomic_DNA"/>
</dbReference>
<comment type="catalytic activity">
    <reaction evidence="1 5">
        <text>uridine(55) in tRNA = pseudouridine(55) in tRNA</text>
        <dbReference type="Rhea" id="RHEA:42532"/>
        <dbReference type="Rhea" id="RHEA-COMP:10101"/>
        <dbReference type="Rhea" id="RHEA-COMP:10102"/>
        <dbReference type="ChEBI" id="CHEBI:65314"/>
        <dbReference type="ChEBI" id="CHEBI:65315"/>
        <dbReference type="EC" id="5.4.99.25"/>
    </reaction>
</comment>
<keyword evidence="4 5" id="KW-0413">Isomerase</keyword>
<dbReference type="GO" id="GO:0031119">
    <property type="term" value="P:tRNA pseudouridine synthesis"/>
    <property type="evidence" value="ECO:0007669"/>
    <property type="project" value="UniProtKB-UniRule"/>
</dbReference>
<feature type="domain" description="tRNA pseudouridine synthase II TruB subfamily 2 C-terminal" evidence="7">
    <location>
        <begin position="246"/>
        <end position="301"/>
    </location>
</feature>
<dbReference type="AlphaFoldDB" id="A0A3G6J7R2"/>
<dbReference type="Proteomes" id="UP000269019">
    <property type="component" value="Chromosome"/>
</dbReference>
<sequence length="305" mass="32189">MTAASNTRPFPLADSGVIVIDKPLHITSHDVVAAVRRAMGTRKVGHAGTLDPLASGVLVVGVQRGTKALAHLVGLSKTYEATVCFGATSTTEDAGGVITPTADASSLTLSDLAAVAPQFRGDILQRPSSVSAIKINGKRAHQRVREGEEVTIPPRPVTIDQLEFTSDPTYRGATMEIAMRVHCSSGTYIRALARDLGEAVGTGTYLTDLRRTAVGPFTVAQSIDLDTLAAEPHLTHSIDEALQAVYPTLHVDDSEYAALAQGKWLEPRGLVGVHAAVNRDGQVVALVKESGKRLATTFVARPSTL</sequence>
<gene>
    <name evidence="5 9" type="primary">truB</name>
    <name evidence="9" type="ORF">CCHOA_07105</name>
</gene>
<evidence type="ECO:0000256" key="2">
    <source>
        <dbReference type="ARBA" id="ARBA00005642"/>
    </source>
</evidence>